<protein>
    <submittedName>
        <fullName evidence="2">Uncharacterized protein</fullName>
    </submittedName>
</protein>
<accession>A0A8B6HRH5</accession>
<dbReference type="SUPFAM" id="SSF47781">
    <property type="entry name" value="RuvA domain 2-like"/>
    <property type="match status" value="1"/>
</dbReference>
<sequence>MFNINCATARHLQELADIPKELAKKIVKYRKKRKRIRHIDELWRIRGMSRKYFANLVKMFYVPNQMVPKIGEQLPYINTMSTLTVAPKSDNKRSRSKKRKPKIKKKSSAGKKRNLSTDRNKQDQPISKKSCINSTKQSRLKEYENIAKNIGSKGKSRKPRKNKSKRNQKQVSISDDSNFGVPKMIDFPTKCNLEMSHLANMKDFPTTNGIGVSNMMDFPTTSGIGQSNMMGFPTTSGIGESNMIDFPTTSKSHGAGRIAKWISSIPKFNLGQKGDKKHVQISNDDKYYSYYIKESEKQESSIGTVKKSSQIFFQKKIPESEPATNLYKRCTIL</sequence>
<organism evidence="2 3">
    <name type="scientific">Mytilus galloprovincialis</name>
    <name type="common">Mediterranean mussel</name>
    <dbReference type="NCBI Taxonomy" id="29158"/>
    <lineage>
        <taxon>Eukaryota</taxon>
        <taxon>Metazoa</taxon>
        <taxon>Spiralia</taxon>
        <taxon>Lophotrochozoa</taxon>
        <taxon>Mollusca</taxon>
        <taxon>Bivalvia</taxon>
        <taxon>Autobranchia</taxon>
        <taxon>Pteriomorphia</taxon>
        <taxon>Mytilida</taxon>
        <taxon>Mytiloidea</taxon>
        <taxon>Mytilidae</taxon>
        <taxon>Mytilinae</taxon>
        <taxon>Mytilus</taxon>
    </lineage>
</organism>
<feature type="compositionally biased region" description="Polar residues" evidence="1">
    <location>
        <begin position="123"/>
        <end position="137"/>
    </location>
</feature>
<feature type="compositionally biased region" description="Basic residues" evidence="1">
    <location>
        <begin position="154"/>
        <end position="168"/>
    </location>
</feature>
<dbReference type="Pfam" id="PF12836">
    <property type="entry name" value="HHH_3"/>
    <property type="match status" value="1"/>
</dbReference>
<dbReference type="EMBL" id="UYJE01010413">
    <property type="protein sequence ID" value="VDI82926.1"/>
    <property type="molecule type" value="Genomic_DNA"/>
</dbReference>
<reference evidence="2" key="1">
    <citation type="submission" date="2018-11" db="EMBL/GenBank/DDBJ databases">
        <authorList>
            <person name="Alioto T."/>
            <person name="Alioto T."/>
        </authorList>
    </citation>
    <scope>NUCLEOTIDE SEQUENCE</scope>
</reference>
<feature type="compositionally biased region" description="Basic residues" evidence="1">
    <location>
        <begin position="94"/>
        <end position="114"/>
    </location>
</feature>
<proteinExistence type="predicted"/>
<comment type="caution">
    <text evidence="2">The sequence shown here is derived from an EMBL/GenBank/DDBJ whole genome shotgun (WGS) entry which is preliminary data.</text>
</comment>
<evidence type="ECO:0000256" key="1">
    <source>
        <dbReference type="SAM" id="MobiDB-lite"/>
    </source>
</evidence>
<dbReference type="Proteomes" id="UP000596742">
    <property type="component" value="Unassembled WGS sequence"/>
</dbReference>
<gene>
    <name evidence="2" type="ORF">MGAL_10B068646</name>
</gene>
<evidence type="ECO:0000313" key="2">
    <source>
        <dbReference type="EMBL" id="VDI82926.1"/>
    </source>
</evidence>
<name>A0A8B6HRH5_MYTGA</name>
<dbReference type="OrthoDB" id="10426728at2759"/>
<keyword evidence="3" id="KW-1185">Reference proteome</keyword>
<dbReference type="Gene3D" id="1.10.150.280">
    <property type="entry name" value="AF1531-like domain"/>
    <property type="match status" value="1"/>
</dbReference>
<dbReference type="InterPro" id="IPR010994">
    <property type="entry name" value="RuvA_2-like"/>
</dbReference>
<dbReference type="AlphaFoldDB" id="A0A8B6HRH5"/>
<feature type="region of interest" description="Disordered" evidence="1">
    <location>
        <begin position="85"/>
        <end position="177"/>
    </location>
</feature>
<evidence type="ECO:0000313" key="3">
    <source>
        <dbReference type="Proteomes" id="UP000596742"/>
    </source>
</evidence>